<feature type="chain" id="PRO_5035817404" evidence="1">
    <location>
        <begin position="24"/>
        <end position="66"/>
    </location>
</feature>
<organism evidence="2 3">
    <name type="scientific">Rotaria magnacalcarata</name>
    <dbReference type="NCBI Taxonomy" id="392030"/>
    <lineage>
        <taxon>Eukaryota</taxon>
        <taxon>Metazoa</taxon>
        <taxon>Spiralia</taxon>
        <taxon>Gnathifera</taxon>
        <taxon>Rotifera</taxon>
        <taxon>Eurotatoria</taxon>
        <taxon>Bdelloidea</taxon>
        <taxon>Philodinida</taxon>
        <taxon>Philodinidae</taxon>
        <taxon>Rotaria</taxon>
    </lineage>
</organism>
<dbReference type="EMBL" id="CAJOBI010121566">
    <property type="protein sequence ID" value="CAF4680751.1"/>
    <property type="molecule type" value="Genomic_DNA"/>
</dbReference>
<feature type="non-terminal residue" evidence="2">
    <location>
        <position position="66"/>
    </location>
</feature>
<sequence>MKIIFWRICILGQLIFVRHLCVSFELPTHCEPISKFHRIEKSMNLGVLPPNEGTGLLQLRVRTWVP</sequence>
<dbReference type="AlphaFoldDB" id="A0A8S3A2I5"/>
<keyword evidence="1" id="KW-0732">Signal</keyword>
<evidence type="ECO:0000313" key="2">
    <source>
        <dbReference type="EMBL" id="CAF4680751.1"/>
    </source>
</evidence>
<reference evidence="2" key="1">
    <citation type="submission" date="2021-02" db="EMBL/GenBank/DDBJ databases">
        <authorList>
            <person name="Nowell W R."/>
        </authorList>
    </citation>
    <scope>NUCLEOTIDE SEQUENCE</scope>
</reference>
<evidence type="ECO:0000313" key="3">
    <source>
        <dbReference type="Proteomes" id="UP000676336"/>
    </source>
</evidence>
<accession>A0A8S3A2I5</accession>
<comment type="caution">
    <text evidence="2">The sequence shown here is derived from an EMBL/GenBank/DDBJ whole genome shotgun (WGS) entry which is preliminary data.</text>
</comment>
<protein>
    <submittedName>
        <fullName evidence="2">Uncharacterized protein</fullName>
    </submittedName>
</protein>
<dbReference type="Proteomes" id="UP000676336">
    <property type="component" value="Unassembled WGS sequence"/>
</dbReference>
<name>A0A8S3A2I5_9BILA</name>
<gene>
    <name evidence="2" type="ORF">SMN809_LOCUS42274</name>
</gene>
<proteinExistence type="predicted"/>
<feature type="signal peptide" evidence="1">
    <location>
        <begin position="1"/>
        <end position="23"/>
    </location>
</feature>
<evidence type="ECO:0000256" key="1">
    <source>
        <dbReference type="SAM" id="SignalP"/>
    </source>
</evidence>